<sequence>MRKSKKLIFLALLILIGLSSTSCVKRRLASLEKSRVERDMQENISPLTESFYPDKIAEFSEEKYLKWFKALKGPAKLKLPAPQEPKKLTKAEMVEDFEYLFAELKENYPFFGVLDRKYDIDFLANHDIYLARIKSCENDQDFIDAMTEIMGQLHNYHAKIADRAYVQTTLSYYSQNWNQPSIYYEFINLNRQAVRNRYDLEGVQSRANSGKIRRKKSGDAKTAANLSLTSEGDLAILKVSQMLDDKSIEKDEEILDEFLRNKHLYKGLVIDIRDNVGGNMEYWKNFLLPKLITEPKQVTNHMFFKDSAKTRLLLSDDTINVEKLSNVDITGIKLDHAEDLKDFAYYIKDIVAINPDESKKDNGYEGKIFLLVDKDVFSAAEGFASFIKHTELATIVGSQTGGDGITLGVINSVLPNSGLVYTYTNTLGYAPDGTINEENPTTPDIETGTYRQSLQSIESQIQN</sequence>
<dbReference type="Proteomes" id="UP001637994">
    <property type="component" value="Unassembled WGS sequence"/>
</dbReference>
<keyword evidence="3" id="KW-1185">Reference proteome</keyword>
<dbReference type="Pfam" id="PF03572">
    <property type="entry name" value="Peptidase_S41"/>
    <property type="match status" value="1"/>
</dbReference>
<comment type="caution">
    <text evidence="2">The sequence shown here is derived from an EMBL/GenBank/DDBJ whole genome shotgun (WGS) entry which is preliminary data.</text>
</comment>
<evidence type="ECO:0000259" key="1">
    <source>
        <dbReference type="Pfam" id="PF03572"/>
    </source>
</evidence>
<evidence type="ECO:0000313" key="3">
    <source>
        <dbReference type="Proteomes" id="UP001637994"/>
    </source>
</evidence>
<dbReference type="EMBL" id="JBGMEF010000037">
    <property type="protein sequence ID" value="MFO3667825.1"/>
    <property type="molecule type" value="Genomic_DNA"/>
</dbReference>
<organism evidence="2 3">
    <name type="scientific">Anaerococcus kampingae</name>
    <dbReference type="NCBI Taxonomy" id="3115614"/>
    <lineage>
        <taxon>Bacteria</taxon>
        <taxon>Bacillati</taxon>
        <taxon>Bacillota</taxon>
        <taxon>Tissierellia</taxon>
        <taxon>Tissierellales</taxon>
        <taxon>Peptoniphilaceae</taxon>
        <taxon>Anaerococcus</taxon>
    </lineage>
</organism>
<proteinExistence type="predicted"/>
<dbReference type="SUPFAM" id="SSF52096">
    <property type="entry name" value="ClpP/crotonase"/>
    <property type="match status" value="1"/>
</dbReference>
<dbReference type="RefSeq" id="WP_410035931.1">
    <property type="nucleotide sequence ID" value="NZ_JBGMEF010000037.1"/>
</dbReference>
<accession>A0ABW9MFT7</accession>
<name>A0ABW9MFT7_9FIRM</name>
<dbReference type="InterPro" id="IPR005151">
    <property type="entry name" value="Tail-specific_protease"/>
</dbReference>
<dbReference type="InterPro" id="IPR029045">
    <property type="entry name" value="ClpP/crotonase-like_dom_sf"/>
</dbReference>
<dbReference type="Gene3D" id="3.90.226.10">
    <property type="entry name" value="2-enoyl-CoA Hydratase, Chain A, domain 1"/>
    <property type="match status" value="1"/>
</dbReference>
<feature type="domain" description="Tail specific protease" evidence="1">
    <location>
        <begin position="234"/>
        <end position="446"/>
    </location>
</feature>
<evidence type="ECO:0000313" key="2">
    <source>
        <dbReference type="EMBL" id="MFO3667825.1"/>
    </source>
</evidence>
<dbReference type="PROSITE" id="PS51257">
    <property type="entry name" value="PROKAR_LIPOPROTEIN"/>
    <property type="match status" value="1"/>
</dbReference>
<reference evidence="2 3" key="1">
    <citation type="journal article" date="2025" name="Anaerobe">
        <title>Description of Anaerococcus kampingiae sp. nov., Anaerococcus groningensis sp. nov., Anaerococcus martiniensis sp. nov., and Anaerococcus cruorum sp. nov., isolated from human clinical specimens.</title>
        <authorList>
            <person name="Boiten K.E."/>
            <person name="Meijer J."/>
            <person name="van Wezel E.M."/>
            <person name="Veloo A.C.M."/>
        </authorList>
    </citation>
    <scope>NUCLEOTIDE SEQUENCE [LARGE SCALE GENOMIC DNA]</scope>
    <source>
        <strain evidence="2 3">ENR0874</strain>
    </source>
</reference>
<dbReference type="Gene3D" id="3.30.750.44">
    <property type="match status" value="1"/>
</dbReference>
<protein>
    <submittedName>
        <fullName evidence="2">S41 family peptidase</fullName>
    </submittedName>
</protein>
<gene>
    <name evidence="2" type="ORF">ACCQ42_08590</name>
</gene>